<sequence length="192" mass="20829">MTGRVDGLSAWSHQVENALVRRALSVARAAERCGCLGPGDWPDVAVSMLLEGNEDPEIAELAGFSRQVNGWVTEPLVAAVCERHGVSTPGPSESTELVARLMADDLRARPASVTAPMIRLLARLAPPAFESDLASRCFEVKEYLDCDCAYDDPDFEAELHLLPTLRLPAPLVQALARPLRSTLPPAQPARRH</sequence>
<dbReference type="Proteomes" id="UP000186883">
    <property type="component" value="Unassembled WGS sequence"/>
</dbReference>
<comment type="caution">
    <text evidence="1">The sequence shown here is derived from an EMBL/GenBank/DDBJ whole genome shotgun (WGS) entry which is preliminary data.</text>
</comment>
<organism evidence="1 2">
    <name type="scientific">Amycolatopsis regifaucium</name>
    <dbReference type="NCBI Taxonomy" id="546365"/>
    <lineage>
        <taxon>Bacteria</taxon>
        <taxon>Bacillati</taxon>
        <taxon>Actinomycetota</taxon>
        <taxon>Actinomycetes</taxon>
        <taxon>Pseudonocardiales</taxon>
        <taxon>Pseudonocardiaceae</taxon>
        <taxon>Amycolatopsis</taxon>
    </lineage>
</organism>
<proteinExistence type="predicted"/>
<gene>
    <name evidence="1" type="ORF">ATP06_0206490</name>
</gene>
<evidence type="ECO:0000313" key="2">
    <source>
        <dbReference type="Proteomes" id="UP000186883"/>
    </source>
</evidence>
<dbReference type="EMBL" id="LOBU02000006">
    <property type="protein sequence ID" value="OKA09989.1"/>
    <property type="molecule type" value="Genomic_DNA"/>
</dbReference>
<evidence type="ECO:0008006" key="3">
    <source>
        <dbReference type="Google" id="ProtNLM"/>
    </source>
</evidence>
<evidence type="ECO:0000313" key="1">
    <source>
        <dbReference type="EMBL" id="OKA09989.1"/>
    </source>
</evidence>
<protein>
    <recommendedName>
        <fullName evidence="3">DUF222 domain-containing protein</fullName>
    </recommendedName>
</protein>
<keyword evidence="2" id="KW-1185">Reference proteome</keyword>
<name>A0ABX3DXL5_9PSEU</name>
<accession>A0ABX3DXL5</accession>
<reference evidence="1" key="1">
    <citation type="submission" date="2016-11" db="EMBL/GenBank/DDBJ databases">
        <title>Genome sequencing of Amycolatopsis regifaucium.</title>
        <authorList>
            <person name="Mayilraj S."/>
            <person name="Kaur N."/>
        </authorList>
    </citation>
    <scope>NUCLEOTIDE SEQUENCE [LARGE SCALE GENOMIC DNA]</scope>
    <source>
        <strain evidence="1">GY080</strain>
    </source>
</reference>